<dbReference type="OrthoDB" id="149299at2"/>
<dbReference type="AlphaFoldDB" id="A0A1I3UIC7"/>
<feature type="compositionally biased region" description="Polar residues" evidence="1">
    <location>
        <begin position="184"/>
        <end position="195"/>
    </location>
</feature>
<dbReference type="InterPro" id="IPR007499">
    <property type="entry name" value="ERF_bacteria_virus"/>
</dbReference>
<name>A0A1I3UIC7_9BACL</name>
<evidence type="ECO:0000313" key="3">
    <source>
        <dbReference type="Proteomes" id="UP000199545"/>
    </source>
</evidence>
<sequence length="282" mass="31966">MKRSESIANLAAALCKFQANLPPIKKNKKVEVQTEKGTSYSYSYADLAEIVETIKPILKECGLCFRQEPVQDSNGNIIGVYTELYHESGEFIFSEPVTFGAVSTKPQGVGSILTYARRYSLCLALGIAAEEDDDANIAQDNEFTNKKQPQQQPPSNQQQTQQPQQRNQPPQQKQQQAQAQQTQYRSAPQPQQQTPYKPLKGMATKPQIGKIKQLTEKWPDEEYRLILTFFTGKQSSTELTKQEASDFITLLQQKPKEKLLEEINNTQNLSFPWDEEGYPEVV</sequence>
<protein>
    <submittedName>
        <fullName evidence="2">ERF superfamily protein</fullName>
    </submittedName>
</protein>
<dbReference type="Proteomes" id="UP000199545">
    <property type="component" value="Unassembled WGS sequence"/>
</dbReference>
<evidence type="ECO:0000256" key="1">
    <source>
        <dbReference type="SAM" id="MobiDB-lite"/>
    </source>
</evidence>
<proteinExistence type="predicted"/>
<reference evidence="2 3" key="1">
    <citation type="submission" date="2016-10" db="EMBL/GenBank/DDBJ databases">
        <authorList>
            <person name="de Groot N.N."/>
        </authorList>
    </citation>
    <scope>NUCLEOTIDE SEQUENCE [LARGE SCALE GENOMIC DNA]</scope>
    <source>
        <strain evidence="2 3">DSM 44778</strain>
    </source>
</reference>
<keyword evidence="3" id="KW-1185">Reference proteome</keyword>
<dbReference type="Pfam" id="PF04404">
    <property type="entry name" value="ERF"/>
    <property type="match status" value="1"/>
</dbReference>
<gene>
    <name evidence="2" type="ORF">SAMN05421852_12517</name>
</gene>
<dbReference type="EMBL" id="FORR01000025">
    <property type="protein sequence ID" value="SFJ82682.1"/>
    <property type="molecule type" value="Genomic_DNA"/>
</dbReference>
<dbReference type="RefSeq" id="WP_093231508.1">
    <property type="nucleotide sequence ID" value="NZ_FORR01000025.1"/>
</dbReference>
<dbReference type="STRING" id="46223.SAMN05421852_12517"/>
<organism evidence="2 3">
    <name type="scientific">Thermoflavimicrobium dichotomicum</name>
    <dbReference type="NCBI Taxonomy" id="46223"/>
    <lineage>
        <taxon>Bacteria</taxon>
        <taxon>Bacillati</taxon>
        <taxon>Bacillota</taxon>
        <taxon>Bacilli</taxon>
        <taxon>Bacillales</taxon>
        <taxon>Thermoactinomycetaceae</taxon>
        <taxon>Thermoflavimicrobium</taxon>
    </lineage>
</organism>
<feature type="region of interest" description="Disordered" evidence="1">
    <location>
        <begin position="144"/>
        <end position="205"/>
    </location>
</feature>
<evidence type="ECO:0000313" key="2">
    <source>
        <dbReference type="EMBL" id="SFJ82682.1"/>
    </source>
</evidence>
<feature type="compositionally biased region" description="Low complexity" evidence="1">
    <location>
        <begin position="144"/>
        <end position="183"/>
    </location>
</feature>
<dbReference type="SUPFAM" id="SSF81995">
    <property type="entry name" value="beta-sandwich domain of Sec23/24"/>
    <property type="match status" value="1"/>
</dbReference>
<accession>A0A1I3UIC7</accession>